<proteinExistence type="predicted"/>
<accession>A0A9W7WLX3</accession>
<feature type="compositionally biased region" description="Polar residues" evidence="1">
    <location>
        <begin position="235"/>
        <end position="257"/>
    </location>
</feature>
<feature type="compositionally biased region" description="Basic and acidic residues" evidence="1">
    <location>
        <begin position="73"/>
        <end position="92"/>
    </location>
</feature>
<evidence type="ECO:0000313" key="2">
    <source>
        <dbReference type="EMBL" id="KAI7804285.1"/>
    </source>
</evidence>
<evidence type="ECO:0000313" key="3">
    <source>
        <dbReference type="Proteomes" id="UP001059041"/>
    </source>
</evidence>
<dbReference type="PANTHER" id="PTHR14917:SF4">
    <property type="entry name" value="SPERMATOGENESIS-ASSOCIATED 7"/>
    <property type="match status" value="1"/>
</dbReference>
<feature type="compositionally biased region" description="Basic and acidic residues" evidence="1">
    <location>
        <begin position="505"/>
        <end position="520"/>
    </location>
</feature>
<dbReference type="Pfam" id="PF15244">
    <property type="entry name" value="HSD3"/>
    <property type="match status" value="1"/>
</dbReference>
<dbReference type="PANTHER" id="PTHR14917">
    <property type="entry name" value="SPERMATOGENESIS-ASSOCIATED PROTEIN 7"/>
    <property type="match status" value="1"/>
</dbReference>
<dbReference type="GO" id="GO:0045494">
    <property type="term" value="P:photoreceptor cell maintenance"/>
    <property type="evidence" value="ECO:0007669"/>
    <property type="project" value="TreeGrafter"/>
</dbReference>
<dbReference type="EMBL" id="JAFHDT010000010">
    <property type="protein sequence ID" value="KAI7804285.1"/>
    <property type="molecule type" value="Genomic_DNA"/>
</dbReference>
<keyword evidence="3" id="KW-1185">Reference proteome</keyword>
<dbReference type="GO" id="GO:0005930">
    <property type="term" value="C:axoneme"/>
    <property type="evidence" value="ECO:0007669"/>
    <property type="project" value="TreeGrafter"/>
</dbReference>
<dbReference type="GO" id="GO:0000226">
    <property type="term" value="P:microtubule cytoskeleton organization"/>
    <property type="evidence" value="ECO:0007669"/>
    <property type="project" value="TreeGrafter"/>
</dbReference>
<reference evidence="2" key="1">
    <citation type="submission" date="2021-02" db="EMBL/GenBank/DDBJ databases">
        <title>Comparative genomics reveals that relaxation of natural selection precedes convergent phenotypic evolution of cavefish.</title>
        <authorList>
            <person name="Peng Z."/>
        </authorList>
    </citation>
    <scope>NUCLEOTIDE SEQUENCE</scope>
    <source>
        <tissue evidence="2">Muscle</tissue>
    </source>
</reference>
<dbReference type="Proteomes" id="UP001059041">
    <property type="component" value="Linkage Group LG10"/>
</dbReference>
<dbReference type="GO" id="GO:0036064">
    <property type="term" value="C:ciliary basal body"/>
    <property type="evidence" value="ECO:0007669"/>
    <property type="project" value="TreeGrafter"/>
</dbReference>
<dbReference type="GO" id="GO:0120206">
    <property type="term" value="C:photoreceptor distal connecting cilium"/>
    <property type="evidence" value="ECO:0007669"/>
    <property type="project" value="TreeGrafter"/>
</dbReference>
<sequence>MHKVTSDARIATIMAAVKLRRYCHGSSGKRMNQYMIKDHMLSHYRKLYSAKAAVDCSVPKSMQCNVKYVDRKRREQLKKDLPSRSGRSESQRSTRFNSRASCSSKNSGASVHGDNTLDHSVMSSPRISTSFHSKQIVYPSQIVLANHFRSSSELHGYRSPNLVSGHLSSVGQRQYKTFQDPTQKTYSGDVLLKHAHRFTQEKLFTPRTLKSNHKSTLVQYRYYTPPKRKDEQKRSPSFQMTRQESSQSKRGFSPQLDSPQAFSVVHEWSDEESDSFRRHRTADFLLSSSRVSPEGMKSPIMRKVTEEEEELMYLEFMTDVTNEILAQGLYSDRVLKRVFERHIDMNRHRLDENKMRHLLDNLHNDLQKPSEVSVSFLSIHESDKPSKLRQELSSVIRDDAGFISHAVFDEVRGQRENITSTPVNDSLLESSSSLHMEKVEKEPELNLEINPDAGCEMSLNDNEHVTGPEEHLRNTTRDHGLLEQVDEIGKSMRELLKVSESQKNQFKEEEMTDKLSDDEF</sequence>
<organism evidence="2 3">
    <name type="scientific">Triplophysa rosa</name>
    <name type="common">Cave loach</name>
    <dbReference type="NCBI Taxonomy" id="992332"/>
    <lineage>
        <taxon>Eukaryota</taxon>
        <taxon>Metazoa</taxon>
        <taxon>Chordata</taxon>
        <taxon>Craniata</taxon>
        <taxon>Vertebrata</taxon>
        <taxon>Euteleostomi</taxon>
        <taxon>Actinopterygii</taxon>
        <taxon>Neopterygii</taxon>
        <taxon>Teleostei</taxon>
        <taxon>Ostariophysi</taxon>
        <taxon>Cypriniformes</taxon>
        <taxon>Nemacheilidae</taxon>
        <taxon>Triplophysa</taxon>
    </lineage>
</organism>
<name>A0A9W7WLX3_TRIRA</name>
<protein>
    <submittedName>
        <fullName evidence="2">Spermatogenesis-associated protein 7</fullName>
    </submittedName>
</protein>
<dbReference type="AlphaFoldDB" id="A0A9W7WLX3"/>
<dbReference type="InterPro" id="IPR029357">
    <property type="entry name" value="SPATA7"/>
</dbReference>
<feature type="region of interest" description="Disordered" evidence="1">
    <location>
        <begin position="499"/>
        <end position="520"/>
    </location>
</feature>
<feature type="region of interest" description="Disordered" evidence="1">
    <location>
        <begin position="216"/>
        <end position="257"/>
    </location>
</feature>
<feature type="region of interest" description="Disordered" evidence="1">
    <location>
        <begin position="73"/>
        <end position="121"/>
    </location>
</feature>
<evidence type="ECO:0000256" key="1">
    <source>
        <dbReference type="SAM" id="MobiDB-lite"/>
    </source>
</evidence>
<comment type="caution">
    <text evidence="2">The sequence shown here is derived from an EMBL/GenBank/DDBJ whole genome shotgun (WGS) entry which is preliminary data.</text>
</comment>
<feature type="compositionally biased region" description="Polar residues" evidence="1">
    <location>
        <begin position="93"/>
        <end position="109"/>
    </location>
</feature>
<feature type="region of interest" description="Disordered" evidence="1">
    <location>
        <begin position="451"/>
        <end position="472"/>
    </location>
</feature>
<gene>
    <name evidence="2" type="ORF">IRJ41_004819</name>
</gene>
<feature type="compositionally biased region" description="Basic and acidic residues" evidence="1">
    <location>
        <begin position="461"/>
        <end position="472"/>
    </location>
</feature>
<dbReference type="GO" id="GO:0120200">
    <property type="term" value="C:rod photoreceptor outer segment"/>
    <property type="evidence" value="ECO:0007669"/>
    <property type="project" value="TreeGrafter"/>
</dbReference>